<dbReference type="Proteomes" id="UP000079169">
    <property type="component" value="Unplaced"/>
</dbReference>
<protein>
    <submittedName>
        <fullName evidence="2">Uncharacterized protein LOC113471580</fullName>
    </submittedName>
</protein>
<evidence type="ECO:0000313" key="1">
    <source>
        <dbReference type="Proteomes" id="UP000079169"/>
    </source>
</evidence>
<dbReference type="RefSeq" id="XP_026686624.1">
    <property type="nucleotide sequence ID" value="XM_026830823.1"/>
</dbReference>
<feature type="non-terminal residue" evidence="2">
    <location>
        <position position="105"/>
    </location>
</feature>
<evidence type="ECO:0000313" key="2">
    <source>
        <dbReference type="RefSeq" id="XP_026686624.1"/>
    </source>
</evidence>
<organism evidence="1 2">
    <name type="scientific">Diaphorina citri</name>
    <name type="common">Asian citrus psyllid</name>
    <dbReference type="NCBI Taxonomy" id="121845"/>
    <lineage>
        <taxon>Eukaryota</taxon>
        <taxon>Metazoa</taxon>
        <taxon>Ecdysozoa</taxon>
        <taxon>Arthropoda</taxon>
        <taxon>Hexapoda</taxon>
        <taxon>Insecta</taxon>
        <taxon>Pterygota</taxon>
        <taxon>Neoptera</taxon>
        <taxon>Paraneoptera</taxon>
        <taxon>Hemiptera</taxon>
        <taxon>Sternorrhyncha</taxon>
        <taxon>Psylloidea</taxon>
        <taxon>Psyllidae</taxon>
        <taxon>Diaphorininae</taxon>
        <taxon>Diaphorina</taxon>
    </lineage>
</organism>
<proteinExistence type="predicted"/>
<dbReference type="KEGG" id="dci:113471580"/>
<dbReference type="GeneID" id="113471580"/>
<sequence>MTSSCGRGFTFSAKLERCDNFVTLVLDLRKIARRNPDQHIIIVLKNCEKLDRLSLCSLLRLQEYTKCTNITLVLITSVSPCNLHTDQVIPKIHFNQYSKGEGNFI</sequence>
<gene>
    <name evidence="2" type="primary">LOC113471580</name>
</gene>
<dbReference type="PaxDb" id="121845-A0A3Q0JDY0"/>
<keyword evidence="1" id="KW-1185">Reference proteome</keyword>
<reference evidence="2" key="1">
    <citation type="submission" date="2025-08" db="UniProtKB">
        <authorList>
            <consortium name="RefSeq"/>
        </authorList>
    </citation>
    <scope>IDENTIFICATION</scope>
</reference>
<dbReference type="AlphaFoldDB" id="A0A3Q0JDY0"/>
<name>A0A3Q0JDY0_DIACI</name>
<accession>A0A3Q0JDY0</accession>